<name>A0ABT5BEP5_9BACT</name>
<evidence type="ECO:0000313" key="3">
    <source>
        <dbReference type="EMBL" id="MDC0672616.1"/>
    </source>
</evidence>
<evidence type="ECO:0000313" key="4">
    <source>
        <dbReference type="Proteomes" id="UP001217838"/>
    </source>
</evidence>
<evidence type="ECO:0000256" key="1">
    <source>
        <dbReference type="SAM" id="MobiDB-lite"/>
    </source>
</evidence>
<dbReference type="PANTHER" id="PTHR46534">
    <property type="entry name" value="IGGFC_BINDING DOMAIN-CONTAINING PROTEIN"/>
    <property type="match status" value="1"/>
</dbReference>
<gene>
    <name evidence="3" type="ORF">POL58_33000</name>
</gene>
<accession>A0ABT5BEP5</accession>
<feature type="region of interest" description="Disordered" evidence="1">
    <location>
        <begin position="124"/>
        <end position="177"/>
    </location>
</feature>
<evidence type="ECO:0000259" key="2">
    <source>
        <dbReference type="Pfam" id="PF17517"/>
    </source>
</evidence>
<dbReference type="RefSeq" id="WP_272004519.1">
    <property type="nucleotide sequence ID" value="NZ_JAQNDN010000019.1"/>
</dbReference>
<sequence length="640" mass="66743">MSICSSHNKYLTATHDDSNDNAFSPNSSYAHIGHRTASTYSYVNNKWTTTVQEHKAYVYEYGACHGNCGALCPGGGQTQGPHMHIVSSCRFTALGSLLLTLAACSDDGRGGAGAQITGVSSIASLSTAPGTDGPASDSETGTGTAPTEAATSASSDSSPKFDVGAEPQPDFGGPEEDPIIPETCDQASSGKSTVGCRFYAVDMDAHDGAETSQYAVAVANVQLAATANVVVETKYDGVTWSTVAGPQPIPALSLFTFNLPDRHLDGSGVNPGGAYRVTSDVPVVAYQFNPVNGAASYLSDAAMLYPAAALDTINHVTAWKSMYDNKNTVQHSYVTIIATVDGTMVQVEPSVVTAGGLSVPQGAPGAPFVVPLNEGDVLSVAVQSIPDSMTGTRINSNDDHPVAVFAGHECATIPETSCCCDHMEEQLAGLRLWGKRFIASRMPIRSGGAPEQTQWQIYASEDGTNVTIHADPGVTGIPASNFVLNANQMSEFYTTGPVVEPGDFEVIADKPIAVYGYMVSAETFGSSLGDPAMVAMAPVEQYLPRYVVLVPGTWINDFAIVTRPAGAPIAMDGVNLPDFEFNPVAGSGYEVARIPCSDGVHVFDGGDSSFSVIIVGYDPYDSYAYLGGTGTGKINPNPPG</sequence>
<organism evidence="3 4">
    <name type="scientific">Nannocystis radixulma</name>
    <dbReference type="NCBI Taxonomy" id="2995305"/>
    <lineage>
        <taxon>Bacteria</taxon>
        <taxon>Pseudomonadati</taxon>
        <taxon>Myxococcota</taxon>
        <taxon>Polyangia</taxon>
        <taxon>Nannocystales</taxon>
        <taxon>Nannocystaceae</taxon>
        <taxon>Nannocystis</taxon>
    </lineage>
</organism>
<keyword evidence="4" id="KW-1185">Reference proteome</keyword>
<dbReference type="EMBL" id="JAQNDN010000019">
    <property type="protein sequence ID" value="MDC0672616.1"/>
    <property type="molecule type" value="Genomic_DNA"/>
</dbReference>
<dbReference type="Pfam" id="PF17517">
    <property type="entry name" value="IgGFc_binding"/>
    <property type="match status" value="1"/>
</dbReference>
<reference evidence="3 4" key="1">
    <citation type="submission" date="2022-11" db="EMBL/GenBank/DDBJ databases">
        <title>Minimal conservation of predation-associated metabolite biosynthetic gene clusters underscores biosynthetic potential of Myxococcota including descriptions for ten novel species: Archangium lansinium sp. nov., Myxococcus landrumus sp. nov., Nannocystis bai.</title>
        <authorList>
            <person name="Ahearne A."/>
            <person name="Stevens C."/>
            <person name="Dowd S."/>
        </authorList>
    </citation>
    <scope>NUCLEOTIDE SEQUENCE [LARGE SCALE GENOMIC DNA]</scope>
    <source>
        <strain evidence="3 4">NCELM</strain>
    </source>
</reference>
<comment type="caution">
    <text evidence="3">The sequence shown here is derived from an EMBL/GenBank/DDBJ whole genome shotgun (WGS) entry which is preliminary data.</text>
</comment>
<proteinExistence type="predicted"/>
<feature type="domain" description="IgGFc-binding protein N-terminal" evidence="2">
    <location>
        <begin position="300"/>
        <end position="616"/>
    </location>
</feature>
<feature type="compositionally biased region" description="Low complexity" evidence="1">
    <location>
        <begin position="138"/>
        <end position="158"/>
    </location>
</feature>
<dbReference type="Proteomes" id="UP001217838">
    <property type="component" value="Unassembled WGS sequence"/>
</dbReference>
<dbReference type="PANTHER" id="PTHR46534:SF1">
    <property type="entry name" value="IGGFC-BINDING PROTEIN N-TERMINAL DOMAIN-CONTAINING PROTEIN"/>
    <property type="match status" value="1"/>
</dbReference>
<protein>
    <submittedName>
        <fullName evidence="3">IgGFc-binding protein</fullName>
    </submittedName>
</protein>
<dbReference type="InterPro" id="IPR035234">
    <property type="entry name" value="IgGFc-bd_N"/>
</dbReference>